<name>A0A9W6R657_9PSEU</name>
<sequence>MFILANLPAVYYFCKARLNEEFPTEDGVDDQGLRLRLEHSVHALRTLVYGNEAWHQADADVRKIAARYATHPEYPALGLDA</sequence>
<protein>
    <submittedName>
        <fullName evidence="1">Uncharacterized protein</fullName>
    </submittedName>
</protein>
<proteinExistence type="predicted"/>
<evidence type="ECO:0000313" key="1">
    <source>
        <dbReference type="EMBL" id="GLY68262.1"/>
    </source>
</evidence>
<comment type="caution">
    <text evidence="1">The sequence shown here is derived from an EMBL/GenBank/DDBJ whole genome shotgun (WGS) entry which is preliminary data.</text>
</comment>
<keyword evidence="2" id="KW-1185">Reference proteome</keyword>
<evidence type="ECO:0000313" key="2">
    <source>
        <dbReference type="Proteomes" id="UP001165136"/>
    </source>
</evidence>
<gene>
    <name evidence="1" type="ORF">Atai01_48810</name>
</gene>
<organism evidence="1 2">
    <name type="scientific">Amycolatopsis taiwanensis</name>
    <dbReference type="NCBI Taxonomy" id="342230"/>
    <lineage>
        <taxon>Bacteria</taxon>
        <taxon>Bacillati</taxon>
        <taxon>Actinomycetota</taxon>
        <taxon>Actinomycetes</taxon>
        <taxon>Pseudonocardiales</taxon>
        <taxon>Pseudonocardiaceae</taxon>
        <taxon>Amycolatopsis</taxon>
    </lineage>
</organism>
<dbReference type="AlphaFoldDB" id="A0A9W6R657"/>
<reference evidence="1" key="1">
    <citation type="submission" date="2023-03" db="EMBL/GenBank/DDBJ databases">
        <title>Amycolatopsis taiwanensis NBRC 103393.</title>
        <authorList>
            <person name="Ichikawa N."/>
            <person name="Sato H."/>
            <person name="Tonouchi N."/>
        </authorList>
    </citation>
    <scope>NUCLEOTIDE SEQUENCE</scope>
    <source>
        <strain evidence="1">NBRC 103393</strain>
    </source>
</reference>
<dbReference type="EMBL" id="BSTI01000011">
    <property type="protein sequence ID" value="GLY68262.1"/>
    <property type="molecule type" value="Genomic_DNA"/>
</dbReference>
<accession>A0A9W6R657</accession>
<dbReference type="Proteomes" id="UP001165136">
    <property type="component" value="Unassembled WGS sequence"/>
</dbReference>